<dbReference type="InterPro" id="IPR026891">
    <property type="entry name" value="Fn3-like"/>
</dbReference>
<keyword evidence="2 4" id="KW-0732">Signal</keyword>
<dbReference type="SUPFAM" id="SSF51445">
    <property type="entry name" value="(Trans)glycosidases"/>
    <property type="match status" value="1"/>
</dbReference>
<accession>A0A4R8DKQ0</accession>
<dbReference type="Pfam" id="PF00933">
    <property type="entry name" value="Glyco_hydro_3"/>
    <property type="match status" value="1"/>
</dbReference>
<comment type="caution">
    <text evidence="6">The sequence shown here is derived from an EMBL/GenBank/DDBJ whole genome shotgun (WGS) entry which is preliminary data.</text>
</comment>
<dbReference type="GO" id="GO:0046556">
    <property type="term" value="F:alpha-L-arabinofuranosidase activity"/>
    <property type="evidence" value="ECO:0007669"/>
    <property type="project" value="TreeGrafter"/>
</dbReference>
<dbReference type="PRINTS" id="PR00133">
    <property type="entry name" value="GLHYDRLASE3"/>
</dbReference>
<evidence type="ECO:0000256" key="4">
    <source>
        <dbReference type="SAM" id="SignalP"/>
    </source>
</evidence>
<evidence type="ECO:0000256" key="1">
    <source>
        <dbReference type="ARBA" id="ARBA00005336"/>
    </source>
</evidence>
<dbReference type="InterPro" id="IPR017853">
    <property type="entry name" value="GH"/>
</dbReference>
<dbReference type="PANTHER" id="PTHR42721">
    <property type="entry name" value="SUGAR HYDROLASE-RELATED"/>
    <property type="match status" value="1"/>
</dbReference>
<dbReference type="Pfam" id="PF01915">
    <property type="entry name" value="Glyco_hydro_3_C"/>
    <property type="match status" value="1"/>
</dbReference>
<comment type="similarity">
    <text evidence="1">Belongs to the glycosyl hydrolase 3 family.</text>
</comment>
<dbReference type="Gene3D" id="3.20.20.300">
    <property type="entry name" value="Glycoside hydrolase, family 3, N-terminal domain"/>
    <property type="match status" value="1"/>
</dbReference>
<dbReference type="Gene3D" id="3.40.50.1700">
    <property type="entry name" value="Glycoside hydrolase family 3 C-terminal domain"/>
    <property type="match status" value="1"/>
</dbReference>
<dbReference type="SMART" id="SM01217">
    <property type="entry name" value="Fn3_like"/>
    <property type="match status" value="1"/>
</dbReference>
<dbReference type="AlphaFoldDB" id="A0A4R8DKQ0"/>
<dbReference type="EMBL" id="SODV01000002">
    <property type="protein sequence ID" value="TDW97580.1"/>
    <property type="molecule type" value="Genomic_DNA"/>
</dbReference>
<dbReference type="Pfam" id="PF14310">
    <property type="entry name" value="Fn3-like"/>
    <property type="match status" value="1"/>
</dbReference>
<keyword evidence="3" id="KW-0378">Hydrolase</keyword>
<keyword evidence="7" id="KW-1185">Reference proteome</keyword>
<feature type="domain" description="Fibronectin type III-like" evidence="5">
    <location>
        <begin position="633"/>
        <end position="700"/>
    </location>
</feature>
<dbReference type="Gene3D" id="2.60.40.10">
    <property type="entry name" value="Immunoglobulins"/>
    <property type="match status" value="1"/>
</dbReference>
<reference evidence="6 7" key="1">
    <citation type="submission" date="2019-03" db="EMBL/GenBank/DDBJ databases">
        <title>Genomic Encyclopedia of Type Strains, Phase IV (KMG-IV): sequencing the most valuable type-strain genomes for metagenomic binning, comparative biology and taxonomic classification.</title>
        <authorList>
            <person name="Goeker M."/>
        </authorList>
    </citation>
    <scope>NUCLEOTIDE SEQUENCE [LARGE SCALE GENOMIC DNA]</scope>
    <source>
        <strain evidence="6 7">DSM 100059</strain>
    </source>
</reference>
<dbReference type="InterPro" id="IPR013783">
    <property type="entry name" value="Ig-like_fold"/>
</dbReference>
<evidence type="ECO:0000313" key="6">
    <source>
        <dbReference type="EMBL" id="TDW97580.1"/>
    </source>
</evidence>
<dbReference type="GO" id="GO:0009044">
    <property type="term" value="F:xylan 1,4-beta-xylosidase activity"/>
    <property type="evidence" value="ECO:0007669"/>
    <property type="project" value="InterPro"/>
</dbReference>
<evidence type="ECO:0000259" key="5">
    <source>
        <dbReference type="SMART" id="SM01217"/>
    </source>
</evidence>
<sequence>MNTRLFLLVPTLALAGLCAKAQTPVYQDPHQPADARAADLIQRLSLKEKISLLGFVSPGVPHLGIQRYVWWNEGLHGVARAGEATVFPQAIGVAATFDDALLRVEGDAVSTEARAKYNMSVAEGRRQQYLGLTFWAPNINIFRDPRWGRGQETYGEDPYLTGRMGSAYVRGMQGNDPLHLKTAACAKHFAVHSGPEASRHSINVRVNEDELRETYLPAFHTLVDSGVEAVMCAYNRVNDQPCCTGRTLLKDILRDEWHFKGHVVSDCGALDDIWERHKALPDAATVAAEAIKTGVNVDCSNLLQADAETAVQKGLINEEDVNKDLAPNLRTAFHLGLYDDPSLSPYKDYGADSVANAYHQQLALQMAEESMVLLRNDGALPLKAANVKTMLIAGSNATSADALLGNYHGTSSHMVTFVEGITAIAGPATGVEYDLGCDPKDTVHFGGTWVASFSDVVVAVIGLTPQVEGEEGDAFLSDAGGDKKTLSLPAGQLAYIRALRKATHKPIIAVVTGGSAMDVDALAPFVNAIIVAWYPGQEGGAALANILFGRVAPSGHLPVTFYKSVADLPAYDDYHVKGRTYRYYEGEVEYPFGFGLSYTTFSYSWAGKPQKIGDTLRFAVQVTAKSDSIPAVAVPQVYIEYPSVPGKLMPVRELKQFARVTPGAIQPFAIPLSALRKWDAEHHDWKLYPGTYRLVIGENSRDEQLSYKFIVK</sequence>
<evidence type="ECO:0000256" key="2">
    <source>
        <dbReference type="ARBA" id="ARBA00022729"/>
    </source>
</evidence>
<dbReference type="InterPro" id="IPR001764">
    <property type="entry name" value="Glyco_hydro_3_N"/>
</dbReference>
<dbReference type="RefSeq" id="WP_134000067.1">
    <property type="nucleotide sequence ID" value="NZ_SODV01000002.1"/>
</dbReference>
<gene>
    <name evidence="6" type="ORF">EDB95_5431</name>
</gene>
<organism evidence="6 7">
    <name type="scientific">Dinghuibacter silviterrae</name>
    <dbReference type="NCBI Taxonomy" id="1539049"/>
    <lineage>
        <taxon>Bacteria</taxon>
        <taxon>Pseudomonadati</taxon>
        <taxon>Bacteroidota</taxon>
        <taxon>Chitinophagia</taxon>
        <taxon>Chitinophagales</taxon>
        <taxon>Chitinophagaceae</taxon>
        <taxon>Dinghuibacter</taxon>
    </lineage>
</organism>
<dbReference type="OrthoDB" id="721009at2"/>
<protein>
    <submittedName>
        <fullName evidence="6">Beta-glucosidase</fullName>
    </submittedName>
</protein>
<feature type="chain" id="PRO_5020415153" evidence="4">
    <location>
        <begin position="22"/>
        <end position="712"/>
    </location>
</feature>
<dbReference type="InterPro" id="IPR036881">
    <property type="entry name" value="Glyco_hydro_3_C_sf"/>
</dbReference>
<dbReference type="InterPro" id="IPR044993">
    <property type="entry name" value="BXL"/>
</dbReference>
<feature type="signal peptide" evidence="4">
    <location>
        <begin position="1"/>
        <end position="21"/>
    </location>
</feature>
<dbReference type="InterPro" id="IPR036962">
    <property type="entry name" value="Glyco_hydro_3_N_sf"/>
</dbReference>
<dbReference type="Proteomes" id="UP000294498">
    <property type="component" value="Unassembled WGS sequence"/>
</dbReference>
<dbReference type="InterPro" id="IPR002772">
    <property type="entry name" value="Glyco_hydro_3_C"/>
</dbReference>
<dbReference type="SUPFAM" id="SSF52279">
    <property type="entry name" value="Beta-D-glucan exohydrolase, C-terminal domain"/>
    <property type="match status" value="1"/>
</dbReference>
<dbReference type="GO" id="GO:0031222">
    <property type="term" value="P:arabinan catabolic process"/>
    <property type="evidence" value="ECO:0007669"/>
    <property type="project" value="TreeGrafter"/>
</dbReference>
<evidence type="ECO:0000313" key="7">
    <source>
        <dbReference type="Proteomes" id="UP000294498"/>
    </source>
</evidence>
<dbReference type="PANTHER" id="PTHR42721:SF3">
    <property type="entry name" value="BETA-D-XYLOSIDASE 5-RELATED"/>
    <property type="match status" value="1"/>
</dbReference>
<dbReference type="GO" id="GO:0045493">
    <property type="term" value="P:xylan catabolic process"/>
    <property type="evidence" value="ECO:0007669"/>
    <property type="project" value="InterPro"/>
</dbReference>
<proteinExistence type="inferred from homology"/>
<evidence type="ECO:0000256" key="3">
    <source>
        <dbReference type="ARBA" id="ARBA00022801"/>
    </source>
</evidence>
<name>A0A4R8DKQ0_9BACT</name>